<dbReference type="RefSeq" id="WP_091511748.1">
    <property type="nucleotide sequence ID" value="NZ_FOLE01000005.1"/>
</dbReference>
<dbReference type="InterPro" id="IPR003838">
    <property type="entry name" value="ABC3_permease_C"/>
</dbReference>
<feature type="transmembrane region" description="Helical" evidence="7">
    <location>
        <begin position="334"/>
        <end position="365"/>
    </location>
</feature>
<evidence type="ECO:0000256" key="7">
    <source>
        <dbReference type="SAM" id="Phobius"/>
    </source>
</evidence>
<evidence type="ECO:0000259" key="9">
    <source>
        <dbReference type="Pfam" id="PF12704"/>
    </source>
</evidence>
<evidence type="ECO:0000256" key="3">
    <source>
        <dbReference type="ARBA" id="ARBA00022475"/>
    </source>
</evidence>
<dbReference type="GO" id="GO:0044874">
    <property type="term" value="P:lipoprotein localization to outer membrane"/>
    <property type="evidence" value="ECO:0007669"/>
    <property type="project" value="TreeGrafter"/>
</dbReference>
<name>A0A1I1J4P6_9BACT</name>
<organism evidence="10 11">
    <name type="scientific">Flexibacter flexilis DSM 6793</name>
    <dbReference type="NCBI Taxonomy" id="927664"/>
    <lineage>
        <taxon>Bacteria</taxon>
        <taxon>Pseudomonadati</taxon>
        <taxon>Bacteroidota</taxon>
        <taxon>Cytophagia</taxon>
        <taxon>Cytophagales</taxon>
        <taxon>Flexibacteraceae</taxon>
        <taxon>Flexibacter</taxon>
    </lineage>
</organism>
<feature type="transmembrane region" description="Helical" evidence="7">
    <location>
        <begin position="25"/>
        <end position="48"/>
    </location>
</feature>
<keyword evidence="5 7" id="KW-1133">Transmembrane helix</keyword>
<comment type="subcellular location">
    <subcellularLocation>
        <location evidence="1">Cell membrane</location>
        <topology evidence="1">Multi-pass membrane protein</topology>
    </subcellularLocation>
</comment>
<proteinExistence type="inferred from homology"/>
<evidence type="ECO:0000313" key="10">
    <source>
        <dbReference type="EMBL" id="SFC41588.1"/>
    </source>
</evidence>
<reference evidence="10 11" key="1">
    <citation type="submission" date="2016-10" db="EMBL/GenBank/DDBJ databases">
        <authorList>
            <person name="de Groot N.N."/>
        </authorList>
    </citation>
    <scope>NUCLEOTIDE SEQUENCE [LARGE SCALE GENOMIC DNA]</scope>
    <source>
        <strain evidence="10 11">DSM 6793</strain>
    </source>
</reference>
<dbReference type="AlphaFoldDB" id="A0A1I1J4P6"/>
<keyword evidence="10" id="KW-0449">Lipoprotein</keyword>
<evidence type="ECO:0000256" key="4">
    <source>
        <dbReference type="ARBA" id="ARBA00022692"/>
    </source>
</evidence>
<protein>
    <submittedName>
        <fullName evidence="10">Lipoprotein-releasing system permease protein</fullName>
    </submittedName>
</protein>
<dbReference type="Pfam" id="PF02687">
    <property type="entry name" value="FtsX"/>
    <property type="match status" value="1"/>
</dbReference>
<evidence type="ECO:0000313" key="11">
    <source>
        <dbReference type="Proteomes" id="UP000199514"/>
    </source>
</evidence>
<evidence type="ECO:0000256" key="2">
    <source>
        <dbReference type="ARBA" id="ARBA00005236"/>
    </source>
</evidence>
<evidence type="ECO:0000256" key="5">
    <source>
        <dbReference type="ARBA" id="ARBA00022989"/>
    </source>
</evidence>
<accession>A0A1I1J4P6</accession>
<dbReference type="EMBL" id="FOLE01000005">
    <property type="protein sequence ID" value="SFC41588.1"/>
    <property type="molecule type" value="Genomic_DNA"/>
</dbReference>
<dbReference type="STRING" id="927664.SAMN05421780_105146"/>
<keyword evidence="11" id="KW-1185">Reference proteome</keyword>
<dbReference type="Pfam" id="PF12704">
    <property type="entry name" value="MacB_PCD"/>
    <property type="match status" value="1"/>
</dbReference>
<keyword evidence="3" id="KW-1003">Cell membrane</keyword>
<evidence type="ECO:0000259" key="8">
    <source>
        <dbReference type="Pfam" id="PF02687"/>
    </source>
</evidence>
<dbReference type="InterPro" id="IPR025857">
    <property type="entry name" value="MacB_PCD"/>
</dbReference>
<feature type="transmembrane region" description="Helical" evidence="7">
    <location>
        <begin position="287"/>
        <end position="313"/>
    </location>
</feature>
<sequence length="421" mass="46871">MNIFKKNTILRIAFVHLVSKHRQTIVAMLGVMFGITVFIFQAGIITGLQNYMIDKIINNSPHLHIFNDPEKYPPSIVEKMSPDPNHWTVLRNQKQKDVDKRIHNSNGIIEIIERNPEIQGAAPFVGTQAIFKAGFKELPATIAGVDIDKENRLFNVHRDQIAGDVMRLKTINNGIILGKGVAEKLGAKVDDIITVSTTFAVVDMKVVGITQTGITAIDDVRAMMNLRSAQKLMNADSYYVTDINIKLKNPDHADILSTEYEKMFGYRAQTWKDANAGIFGVFKIQNLATYMVIVSILIVAGFGIFNILMMMIYEKMTDIAILKSIGFKNRDIRNLFMIEALVIGFAGGVLGLIFGYVVCRIAAMVEVKIKGLVTLDHLNINFDPMFYVAGFAFAIISTALAGYIPARKASRIDPVDIIRGK</sequence>
<dbReference type="GO" id="GO:0098797">
    <property type="term" value="C:plasma membrane protein complex"/>
    <property type="evidence" value="ECO:0007669"/>
    <property type="project" value="TreeGrafter"/>
</dbReference>
<keyword evidence="6 7" id="KW-0472">Membrane</keyword>
<keyword evidence="4 7" id="KW-0812">Transmembrane</keyword>
<dbReference type="PANTHER" id="PTHR30489:SF0">
    <property type="entry name" value="LIPOPROTEIN-RELEASING SYSTEM TRANSMEMBRANE PROTEIN LOLE"/>
    <property type="match status" value="1"/>
</dbReference>
<gene>
    <name evidence="10" type="ORF">SAMN05421780_105146</name>
</gene>
<evidence type="ECO:0000256" key="1">
    <source>
        <dbReference type="ARBA" id="ARBA00004651"/>
    </source>
</evidence>
<feature type="domain" description="MacB-like periplasmic core" evidence="9">
    <location>
        <begin position="24"/>
        <end position="255"/>
    </location>
</feature>
<feature type="transmembrane region" description="Helical" evidence="7">
    <location>
        <begin position="385"/>
        <end position="404"/>
    </location>
</feature>
<dbReference type="InterPro" id="IPR051447">
    <property type="entry name" value="Lipoprotein-release_system"/>
</dbReference>
<feature type="domain" description="ABC3 transporter permease C-terminal" evidence="8">
    <location>
        <begin position="291"/>
        <end position="414"/>
    </location>
</feature>
<evidence type="ECO:0000256" key="6">
    <source>
        <dbReference type="ARBA" id="ARBA00023136"/>
    </source>
</evidence>
<comment type="similarity">
    <text evidence="2">Belongs to the ABC-4 integral membrane protein family. LolC/E subfamily.</text>
</comment>
<dbReference type="Proteomes" id="UP000199514">
    <property type="component" value="Unassembled WGS sequence"/>
</dbReference>
<dbReference type="PANTHER" id="PTHR30489">
    <property type="entry name" value="LIPOPROTEIN-RELEASING SYSTEM TRANSMEMBRANE PROTEIN LOLE"/>
    <property type="match status" value="1"/>
</dbReference>
<dbReference type="OrthoDB" id="9770036at2"/>